<dbReference type="OrthoDB" id="2743740at2759"/>
<evidence type="ECO:0000256" key="1">
    <source>
        <dbReference type="SAM" id="Phobius"/>
    </source>
</evidence>
<evidence type="ECO:0000313" key="2">
    <source>
        <dbReference type="EMBL" id="KAE9390299.1"/>
    </source>
</evidence>
<dbReference type="Proteomes" id="UP000799118">
    <property type="component" value="Unassembled WGS sequence"/>
</dbReference>
<keyword evidence="1" id="KW-0472">Membrane</keyword>
<evidence type="ECO:0000313" key="3">
    <source>
        <dbReference type="Proteomes" id="UP000799118"/>
    </source>
</evidence>
<keyword evidence="1" id="KW-1133">Transmembrane helix</keyword>
<proteinExistence type="predicted"/>
<accession>A0A6A4GWR9</accession>
<dbReference type="AlphaFoldDB" id="A0A6A4GWR9"/>
<dbReference type="EMBL" id="ML769662">
    <property type="protein sequence ID" value="KAE9390299.1"/>
    <property type="molecule type" value="Genomic_DNA"/>
</dbReference>
<keyword evidence="3" id="KW-1185">Reference proteome</keyword>
<feature type="transmembrane region" description="Helical" evidence="1">
    <location>
        <begin position="20"/>
        <end position="42"/>
    </location>
</feature>
<protein>
    <submittedName>
        <fullName evidence="2">Uncharacterized protein</fullName>
    </submittedName>
</protein>
<keyword evidence="1" id="KW-0812">Transmembrane</keyword>
<reference evidence="2" key="1">
    <citation type="journal article" date="2019" name="Environ. Microbiol.">
        <title>Fungal ecological strategies reflected in gene transcription - a case study of two litter decomposers.</title>
        <authorList>
            <person name="Barbi F."/>
            <person name="Kohler A."/>
            <person name="Barry K."/>
            <person name="Baskaran P."/>
            <person name="Daum C."/>
            <person name="Fauchery L."/>
            <person name="Ihrmark K."/>
            <person name="Kuo A."/>
            <person name="LaButti K."/>
            <person name="Lipzen A."/>
            <person name="Morin E."/>
            <person name="Grigoriev I.V."/>
            <person name="Henrissat B."/>
            <person name="Lindahl B."/>
            <person name="Martin F."/>
        </authorList>
    </citation>
    <scope>NUCLEOTIDE SEQUENCE</scope>
    <source>
        <strain evidence="2">JB14</strain>
    </source>
</reference>
<organism evidence="2 3">
    <name type="scientific">Gymnopus androsaceus JB14</name>
    <dbReference type="NCBI Taxonomy" id="1447944"/>
    <lineage>
        <taxon>Eukaryota</taxon>
        <taxon>Fungi</taxon>
        <taxon>Dikarya</taxon>
        <taxon>Basidiomycota</taxon>
        <taxon>Agaricomycotina</taxon>
        <taxon>Agaricomycetes</taxon>
        <taxon>Agaricomycetidae</taxon>
        <taxon>Agaricales</taxon>
        <taxon>Marasmiineae</taxon>
        <taxon>Omphalotaceae</taxon>
        <taxon>Gymnopus</taxon>
    </lineage>
</organism>
<name>A0A6A4GWR9_9AGAR</name>
<sequence length="56" mass="6310">MDHPSSTLASFDPTNTLGSLLIGGFIAVFLFSLSTVQTYLYYREYPKDRRLIQAHG</sequence>
<gene>
    <name evidence="2" type="ORF">BT96DRAFT_833587</name>
</gene>